<feature type="compositionally biased region" description="Basic and acidic residues" evidence="5">
    <location>
        <begin position="584"/>
        <end position="598"/>
    </location>
</feature>
<feature type="domain" description="BRCT" evidence="6">
    <location>
        <begin position="339"/>
        <end position="425"/>
    </location>
</feature>
<dbReference type="GO" id="GO:0000463">
    <property type="term" value="P:maturation of LSU-rRNA from tricistronic rRNA transcript (SSU-rRNA, 5.8S rRNA, LSU-rRNA)"/>
    <property type="evidence" value="ECO:0007669"/>
    <property type="project" value="UniProtKB-UniRule"/>
</dbReference>
<dbReference type="SMART" id="SM00292">
    <property type="entry name" value="BRCT"/>
    <property type="match status" value="1"/>
</dbReference>
<feature type="compositionally biased region" description="Acidic residues" evidence="5">
    <location>
        <begin position="311"/>
        <end position="329"/>
    </location>
</feature>
<keyword evidence="3 4" id="KW-0539">Nucleus</keyword>
<evidence type="ECO:0000256" key="3">
    <source>
        <dbReference type="ARBA" id="ARBA00023242"/>
    </source>
</evidence>
<comment type="similarity">
    <text evidence="4">Belongs to the pescadillo family.</text>
</comment>
<dbReference type="Pfam" id="PF16589">
    <property type="entry name" value="BRCT_2"/>
    <property type="match status" value="1"/>
</dbReference>
<feature type="compositionally biased region" description="Basic and acidic residues" evidence="5">
    <location>
        <begin position="300"/>
        <end position="310"/>
    </location>
</feature>
<dbReference type="InterPro" id="IPR036420">
    <property type="entry name" value="BRCT_dom_sf"/>
</dbReference>
<organism evidence="7">
    <name type="scientific">Palpitomonas bilix</name>
    <dbReference type="NCBI Taxonomy" id="652834"/>
    <lineage>
        <taxon>Eukaryota</taxon>
        <taxon>Eukaryota incertae sedis</taxon>
    </lineage>
</organism>
<evidence type="ECO:0000256" key="2">
    <source>
        <dbReference type="ARBA" id="ARBA00022552"/>
    </source>
</evidence>
<feature type="compositionally biased region" description="Basic residues" evidence="5">
    <location>
        <begin position="604"/>
        <end position="615"/>
    </location>
</feature>
<dbReference type="InterPro" id="IPR010613">
    <property type="entry name" value="PES"/>
</dbReference>
<feature type="region of interest" description="Disordered" evidence="5">
    <location>
        <begin position="292"/>
        <end position="339"/>
    </location>
</feature>
<dbReference type="SUPFAM" id="SSF52113">
    <property type="entry name" value="BRCT domain"/>
    <property type="match status" value="1"/>
</dbReference>
<dbReference type="HAMAP" id="MF_03028">
    <property type="entry name" value="Pescadillo"/>
    <property type="match status" value="1"/>
</dbReference>
<gene>
    <name evidence="7" type="ORF">PBIL07802_LOCUS18428</name>
</gene>
<feature type="region of interest" description="Disordered" evidence="5">
    <location>
        <begin position="456"/>
        <end position="553"/>
    </location>
</feature>
<dbReference type="GO" id="GO:0030687">
    <property type="term" value="C:preribosome, large subunit precursor"/>
    <property type="evidence" value="ECO:0007669"/>
    <property type="project" value="UniProtKB-UniRule"/>
</dbReference>
<feature type="compositionally biased region" description="Acidic residues" evidence="5">
    <location>
        <begin position="462"/>
        <end position="502"/>
    </location>
</feature>
<dbReference type="AlphaFoldDB" id="A0A7S3G8J5"/>
<dbReference type="Pfam" id="PF06732">
    <property type="entry name" value="Pescadillo_N"/>
    <property type="match status" value="1"/>
</dbReference>
<dbReference type="EMBL" id="HBIB01028298">
    <property type="protein sequence ID" value="CAE0256173.1"/>
    <property type="molecule type" value="Transcribed_RNA"/>
</dbReference>
<proteinExistence type="inferred from homology"/>
<dbReference type="CDD" id="cd17709">
    <property type="entry name" value="BRCT_pescadillo_like"/>
    <property type="match status" value="1"/>
</dbReference>
<name>A0A7S3G8J5_9EUKA</name>
<feature type="compositionally biased region" description="Basic and acidic residues" evidence="5">
    <location>
        <begin position="533"/>
        <end position="545"/>
    </location>
</feature>
<protein>
    <recommendedName>
        <fullName evidence="4">Pescadillo homolog</fullName>
    </recommendedName>
</protein>
<keyword evidence="2 4" id="KW-0698">rRNA processing</keyword>
<reference evidence="7" key="1">
    <citation type="submission" date="2021-01" db="EMBL/GenBank/DDBJ databases">
        <authorList>
            <person name="Corre E."/>
            <person name="Pelletier E."/>
            <person name="Niang G."/>
            <person name="Scheremetjew M."/>
            <person name="Finn R."/>
            <person name="Kale V."/>
            <person name="Holt S."/>
            <person name="Cochrane G."/>
            <person name="Meng A."/>
            <person name="Brown T."/>
            <person name="Cohen L."/>
        </authorList>
    </citation>
    <scope>NUCLEOTIDE SEQUENCE</scope>
    <source>
        <strain evidence="7">NIES-2562</strain>
    </source>
</reference>
<evidence type="ECO:0000256" key="1">
    <source>
        <dbReference type="ARBA" id="ARBA00022517"/>
    </source>
</evidence>
<evidence type="ECO:0000256" key="4">
    <source>
        <dbReference type="HAMAP-Rule" id="MF_03028"/>
    </source>
</evidence>
<dbReference type="GO" id="GO:0043021">
    <property type="term" value="F:ribonucleoprotein complex binding"/>
    <property type="evidence" value="ECO:0007669"/>
    <property type="project" value="UniProtKB-UniRule"/>
</dbReference>
<feature type="compositionally biased region" description="Basic and acidic residues" evidence="5">
    <location>
        <begin position="507"/>
        <end position="520"/>
    </location>
</feature>
<feature type="region of interest" description="Disordered" evidence="5">
    <location>
        <begin position="571"/>
        <end position="615"/>
    </location>
</feature>
<dbReference type="GO" id="GO:0000466">
    <property type="term" value="P:maturation of 5.8S rRNA from tricistronic rRNA transcript (SSU-rRNA, 5.8S rRNA, LSU-rRNA)"/>
    <property type="evidence" value="ECO:0007669"/>
    <property type="project" value="UniProtKB-UniRule"/>
</dbReference>
<dbReference type="GO" id="GO:0003723">
    <property type="term" value="F:RNA binding"/>
    <property type="evidence" value="ECO:0007669"/>
    <property type="project" value="TreeGrafter"/>
</dbReference>
<dbReference type="GO" id="GO:0070545">
    <property type="term" value="C:PeBoW complex"/>
    <property type="evidence" value="ECO:0007669"/>
    <property type="project" value="TreeGrafter"/>
</dbReference>
<evidence type="ECO:0000313" key="7">
    <source>
        <dbReference type="EMBL" id="CAE0256173.1"/>
    </source>
</evidence>
<comment type="subcellular location">
    <subcellularLocation>
        <location evidence="4">Nucleus</location>
        <location evidence="4">Nucleolus</location>
    </subcellularLocation>
    <subcellularLocation>
        <location evidence="4">Nucleus</location>
        <location evidence="4">Nucleoplasm</location>
    </subcellularLocation>
</comment>
<dbReference type="PROSITE" id="PS50172">
    <property type="entry name" value="BRCT"/>
    <property type="match status" value="1"/>
</dbReference>
<dbReference type="PANTHER" id="PTHR12221">
    <property type="entry name" value="PESCADILLO - RELATED"/>
    <property type="match status" value="1"/>
</dbReference>
<dbReference type="PANTHER" id="PTHR12221:SF6">
    <property type="entry name" value="PESCADILLO HOMOLOG"/>
    <property type="match status" value="1"/>
</dbReference>
<accession>A0A7S3G8J5</accession>
<dbReference type="GO" id="GO:0005654">
    <property type="term" value="C:nucleoplasm"/>
    <property type="evidence" value="ECO:0007669"/>
    <property type="project" value="UniProtKB-SubCell"/>
</dbReference>
<evidence type="ECO:0000259" key="6">
    <source>
        <dbReference type="PROSITE" id="PS50172"/>
    </source>
</evidence>
<evidence type="ECO:0000256" key="5">
    <source>
        <dbReference type="SAM" id="MobiDB-lite"/>
    </source>
</evidence>
<sequence>MGKRMKKGVKGAAANYITRTQAVRKLQLSLKDFRRLCILKGIYPREPSKATKGKNKTYYLTKDILFLSHEPLLQKFRDIKAHMRRVKKAYNRFELTKARKMYRSTPDYNLDHVVKERYPSFTDALRDLDDALTMIHLFATFPTTEEVEVKRVQNCQRLAKEFQYYVLHTNSLKKTFLSLKGIYYQAEVMGETVTWMVPYEFSHTLPNDVDYRVMLTFLEFYETLLDFVNFRLFSSLQLQYPPKLDLEKERQAGWLNTLRLEGVKGLEPATGAPAVQLSKKVKKATGKRMKSLQGKLQALAEKDEKEAAEKGDEDEVEEMEEEDADESDPLLDQSGAADDDKPLFSGKFFFLGREVPRRSLEFVIRSCGGEVAWEDEKESDDRISHYIMDRPTVQSRKEGVVYVQPQWVYDSINHSILLADKEYAPEVVPPPHLSPFVDNETEGYMPDRAKEIERWRRKAQGVEEDEEEENPVDGDEEEEEEKGDVEESEDEMDEDGAFDETIQEIAVVDKETSKPTAEKGGKKKGKTTAAEKAAMDVKDEKERGKMMMTKKQKRLYERMQFGIEKKKAATENLMAKRKAIQKGKKTEEVKEAKKEKKAQSGKASKGKKGKKARAE</sequence>
<dbReference type="Gene3D" id="3.40.50.10190">
    <property type="entry name" value="BRCT domain"/>
    <property type="match status" value="1"/>
</dbReference>
<keyword evidence="1 4" id="KW-0690">Ribosome biogenesis</keyword>
<comment type="function">
    <text evidence="4">Required for maturation of ribosomal RNAs and formation of the large ribosomal subunit.</text>
</comment>
<dbReference type="InterPro" id="IPR001357">
    <property type="entry name" value="BRCT_dom"/>
</dbReference>